<keyword evidence="2" id="KW-1133">Transmembrane helix</keyword>
<feature type="region of interest" description="Disordered" evidence="1">
    <location>
        <begin position="57"/>
        <end position="80"/>
    </location>
</feature>
<feature type="transmembrane region" description="Helical" evidence="2">
    <location>
        <begin position="7"/>
        <end position="25"/>
    </location>
</feature>
<evidence type="ECO:0000256" key="1">
    <source>
        <dbReference type="SAM" id="MobiDB-lite"/>
    </source>
</evidence>
<dbReference type="Proteomes" id="UP000319908">
    <property type="component" value="Unassembled WGS sequence"/>
</dbReference>
<accession>A0A5C6BTC1</accession>
<keyword evidence="2" id="KW-0472">Membrane</keyword>
<evidence type="ECO:0000256" key="2">
    <source>
        <dbReference type="SAM" id="Phobius"/>
    </source>
</evidence>
<reference evidence="3 4" key="1">
    <citation type="journal article" date="2020" name="Antonie Van Leeuwenhoek">
        <title>Rhodopirellula heiligendammensis sp. nov., Rhodopirellula pilleata sp. nov., and Rhodopirellula solitaria sp. nov. isolated from natural or artificial marine surfaces in Northern Germany and California, USA, and emended description of the genus Rhodopirellula.</title>
        <authorList>
            <person name="Kallscheuer N."/>
            <person name="Wiegand S."/>
            <person name="Jogler M."/>
            <person name="Boedeker C."/>
            <person name="Peeters S.H."/>
            <person name="Rast P."/>
            <person name="Heuer A."/>
            <person name="Jetten M.S.M."/>
            <person name="Rohde M."/>
            <person name="Jogler C."/>
        </authorList>
    </citation>
    <scope>NUCLEOTIDE SEQUENCE [LARGE SCALE GENOMIC DNA]</scope>
    <source>
        <strain evidence="3 4">Poly21</strain>
    </source>
</reference>
<name>A0A5C6BTC1_9BACT</name>
<dbReference type="AlphaFoldDB" id="A0A5C6BTC1"/>
<keyword evidence="4" id="KW-1185">Reference proteome</keyword>
<evidence type="ECO:0000313" key="4">
    <source>
        <dbReference type="Proteomes" id="UP000319908"/>
    </source>
</evidence>
<protein>
    <submittedName>
        <fullName evidence="3">Uncharacterized protein</fullName>
    </submittedName>
</protein>
<dbReference type="EMBL" id="SJPU01000002">
    <property type="protein sequence ID" value="TWU15453.1"/>
    <property type="molecule type" value="Genomic_DNA"/>
</dbReference>
<sequence>MHRRRRAGLRGYFKVVHAFSVNVAVVRHNMLQFSLITVALLIALPFVVGCERSRQSAATLPPEERQPAATLPPGKSQLTSSDALLIAKKTATEEGLRLEDYNTPTVVYDDSHDQRRWWVHFDAKREMFGDHFSVRISDSTQTAEVYLGR</sequence>
<proteinExistence type="predicted"/>
<comment type="caution">
    <text evidence="3">The sequence shown here is derived from an EMBL/GenBank/DDBJ whole genome shotgun (WGS) entry which is preliminary data.</text>
</comment>
<evidence type="ECO:0000313" key="3">
    <source>
        <dbReference type="EMBL" id="TWU15453.1"/>
    </source>
</evidence>
<organism evidence="3 4">
    <name type="scientific">Allorhodopirellula heiligendammensis</name>
    <dbReference type="NCBI Taxonomy" id="2714739"/>
    <lineage>
        <taxon>Bacteria</taxon>
        <taxon>Pseudomonadati</taxon>
        <taxon>Planctomycetota</taxon>
        <taxon>Planctomycetia</taxon>
        <taxon>Pirellulales</taxon>
        <taxon>Pirellulaceae</taxon>
        <taxon>Allorhodopirellula</taxon>
    </lineage>
</organism>
<keyword evidence="2" id="KW-0812">Transmembrane</keyword>
<gene>
    <name evidence="3" type="ORF">Poly21_26490</name>
</gene>
<feature type="transmembrane region" description="Helical" evidence="2">
    <location>
        <begin position="31"/>
        <end position="50"/>
    </location>
</feature>